<feature type="region of interest" description="Disordered" evidence="1">
    <location>
        <begin position="105"/>
        <end position="137"/>
    </location>
</feature>
<dbReference type="AlphaFoldDB" id="A0ABD0SH16"/>
<evidence type="ECO:0000313" key="3">
    <source>
        <dbReference type="Proteomes" id="UP001549921"/>
    </source>
</evidence>
<accession>A0ABD0SH16</accession>
<comment type="caution">
    <text evidence="2">The sequence shown here is derived from an EMBL/GenBank/DDBJ whole genome shotgun (WGS) entry which is preliminary data.</text>
</comment>
<name>A0ABD0SH16_LOXSC</name>
<evidence type="ECO:0000256" key="1">
    <source>
        <dbReference type="SAM" id="MobiDB-lite"/>
    </source>
</evidence>
<gene>
    <name evidence="2" type="ORF">ABMA28_008398</name>
</gene>
<protein>
    <submittedName>
        <fullName evidence="2">Uncharacterized protein</fullName>
    </submittedName>
</protein>
<reference evidence="2 3" key="1">
    <citation type="submission" date="2024-06" db="EMBL/GenBank/DDBJ databases">
        <title>A chromosome-level genome assembly of beet webworm, Loxostege sticticalis.</title>
        <authorList>
            <person name="Zhang Y."/>
        </authorList>
    </citation>
    <scope>NUCLEOTIDE SEQUENCE [LARGE SCALE GENOMIC DNA]</scope>
    <source>
        <strain evidence="2">AQ028</strain>
        <tissue evidence="2">Male pupae</tissue>
    </source>
</reference>
<proteinExistence type="predicted"/>
<feature type="compositionally biased region" description="Low complexity" evidence="1">
    <location>
        <begin position="106"/>
        <end position="137"/>
    </location>
</feature>
<dbReference type="Proteomes" id="UP001549921">
    <property type="component" value="Unassembled WGS sequence"/>
</dbReference>
<evidence type="ECO:0000313" key="2">
    <source>
        <dbReference type="EMBL" id="KAL0819139.1"/>
    </source>
</evidence>
<dbReference type="EMBL" id="JBEDNZ010000021">
    <property type="protein sequence ID" value="KAL0819139.1"/>
    <property type="molecule type" value="Genomic_DNA"/>
</dbReference>
<sequence length="300" mass="33939">MAMTCIHDNRMICASTVDGCSRRSFLDQCDMYEYNCDYGTRYQETYRLLCSIPLDQNDIHQVTTIRESCNKTRETPTESTKCCERPVTWETTTEKEEEILTQKVNSTESTAAPTTWSTTRSTTKSTTSISTSTPAPSKIHIDITTTDATTTDETTKKPVAIESGSSVLAAFDSDKSNFIHEDVSTESTTTKSTTTESTTAKTSTSKTFTTTRSTTPTNYVISSVEKASDSQESVEQPNTQKTKFSMTQIRLTKKIETKTPYKRHSSYSWWYPTSCNSMRCQRPVTWETTTKRRINYHGRH</sequence>
<organism evidence="2 3">
    <name type="scientific">Loxostege sticticalis</name>
    <name type="common">Beet webworm moth</name>
    <dbReference type="NCBI Taxonomy" id="481309"/>
    <lineage>
        <taxon>Eukaryota</taxon>
        <taxon>Metazoa</taxon>
        <taxon>Ecdysozoa</taxon>
        <taxon>Arthropoda</taxon>
        <taxon>Hexapoda</taxon>
        <taxon>Insecta</taxon>
        <taxon>Pterygota</taxon>
        <taxon>Neoptera</taxon>
        <taxon>Endopterygota</taxon>
        <taxon>Lepidoptera</taxon>
        <taxon>Glossata</taxon>
        <taxon>Ditrysia</taxon>
        <taxon>Pyraloidea</taxon>
        <taxon>Crambidae</taxon>
        <taxon>Pyraustinae</taxon>
        <taxon>Loxostege</taxon>
    </lineage>
</organism>